<reference evidence="1" key="1">
    <citation type="submission" date="2022-04" db="EMBL/GenBank/DDBJ databases">
        <title>Genome of the entomopathogenic fungus Entomophthora muscae.</title>
        <authorList>
            <person name="Elya C."/>
            <person name="Lovett B.R."/>
            <person name="Lee E."/>
            <person name="Macias A.M."/>
            <person name="Hajek A.E."/>
            <person name="De Bivort B.L."/>
            <person name="Kasson M.T."/>
            <person name="De Fine Licht H.H."/>
            <person name="Stajich J.E."/>
        </authorList>
    </citation>
    <scope>NUCLEOTIDE SEQUENCE</scope>
    <source>
        <strain evidence="1">Berkeley</strain>
    </source>
</reference>
<evidence type="ECO:0000313" key="1">
    <source>
        <dbReference type="EMBL" id="KAJ9051385.1"/>
    </source>
</evidence>
<evidence type="ECO:0000313" key="2">
    <source>
        <dbReference type="Proteomes" id="UP001165960"/>
    </source>
</evidence>
<proteinExistence type="predicted"/>
<organism evidence="1 2">
    <name type="scientific">Entomophthora muscae</name>
    <dbReference type="NCBI Taxonomy" id="34485"/>
    <lineage>
        <taxon>Eukaryota</taxon>
        <taxon>Fungi</taxon>
        <taxon>Fungi incertae sedis</taxon>
        <taxon>Zoopagomycota</taxon>
        <taxon>Entomophthoromycotina</taxon>
        <taxon>Entomophthoromycetes</taxon>
        <taxon>Entomophthorales</taxon>
        <taxon>Entomophthoraceae</taxon>
        <taxon>Entomophthora</taxon>
    </lineage>
</organism>
<name>A0ACC2RN35_9FUNG</name>
<accession>A0ACC2RN35</accession>
<comment type="caution">
    <text evidence="1">The sequence shown here is derived from an EMBL/GenBank/DDBJ whole genome shotgun (WGS) entry which is preliminary data.</text>
</comment>
<dbReference type="EMBL" id="QTSX02007113">
    <property type="protein sequence ID" value="KAJ9051385.1"/>
    <property type="molecule type" value="Genomic_DNA"/>
</dbReference>
<dbReference type="Proteomes" id="UP001165960">
    <property type="component" value="Unassembled WGS sequence"/>
</dbReference>
<keyword evidence="2" id="KW-1185">Reference proteome</keyword>
<protein>
    <submittedName>
        <fullName evidence="1">Uncharacterized protein</fullName>
    </submittedName>
</protein>
<gene>
    <name evidence="1" type="ORF">DSO57_1005093</name>
</gene>
<sequence length="190" mass="21176">MAYGAIKREQWGWNKQAIKRFNITKPNWVAELTSFAPQTVEHKKEIKIKDLNPVWDYLQATSPENQGASYPRFFVIRSPLIQATNALGDEDTSVDLPTMAPSKRFNELPDGGKEASTIDLMILMSTLGANQNTTPEENADQKAATKNIAPEQKGCTTLLKDLSLEHPFCAIVSGIFLTTVQKIQHLQCSK</sequence>